<evidence type="ECO:0000313" key="2">
    <source>
        <dbReference type="Proteomes" id="UP000598146"/>
    </source>
</evidence>
<reference evidence="1" key="1">
    <citation type="submission" date="2020-11" db="EMBL/GenBank/DDBJ databases">
        <title>Isolation and identification of active actinomycetes.</title>
        <authorList>
            <person name="Sun X."/>
        </authorList>
    </citation>
    <scope>NUCLEOTIDE SEQUENCE</scope>
    <source>
        <strain evidence="1">NEAU-A11</strain>
    </source>
</reference>
<accession>A0A931CLC3</accession>
<protein>
    <submittedName>
        <fullName evidence="1">Uncharacterized protein</fullName>
    </submittedName>
</protein>
<keyword evidence="2" id="KW-1185">Reference proteome</keyword>
<dbReference type="RefSeq" id="WP_196420298.1">
    <property type="nucleotide sequence ID" value="NZ_JADQTO010000040.1"/>
</dbReference>
<gene>
    <name evidence="1" type="ORF">I4J89_44600</name>
</gene>
<comment type="caution">
    <text evidence="1">The sequence shown here is derived from an EMBL/GenBank/DDBJ whole genome shotgun (WGS) entry which is preliminary data.</text>
</comment>
<dbReference type="AlphaFoldDB" id="A0A931CLC3"/>
<evidence type="ECO:0000313" key="1">
    <source>
        <dbReference type="EMBL" id="MBG0568526.1"/>
    </source>
</evidence>
<dbReference type="EMBL" id="JADQTO010000040">
    <property type="protein sequence ID" value="MBG0568526.1"/>
    <property type="molecule type" value="Genomic_DNA"/>
</dbReference>
<sequence>MSRSLRERLEDWSNFEECLVHDVRPIMFGFGVDLVMNYIWSDSGVREKVLESPRLVTLRMLGVDHISFVGDLTESMKENPKLINWGLTEVARIVPVSASSGLGIAVEWEGRRRLEVGFSELDIIASET</sequence>
<proteinExistence type="predicted"/>
<dbReference type="Proteomes" id="UP000598146">
    <property type="component" value="Unassembled WGS sequence"/>
</dbReference>
<name>A0A931CLC3_9ACTN</name>
<organism evidence="1 2">
    <name type="scientific">Actinoplanes aureus</name>
    <dbReference type="NCBI Taxonomy" id="2792083"/>
    <lineage>
        <taxon>Bacteria</taxon>
        <taxon>Bacillati</taxon>
        <taxon>Actinomycetota</taxon>
        <taxon>Actinomycetes</taxon>
        <taxon>Micromonosporales</taxon>
        <taxon>Micromonosporaceae</taxon>
        <taxon>Actinoplanes</taxon>
    </lineage>
</organism>